<dbReference type="Pfam" id="PF03176">
    <property type="entry name" value="MMPL"/>
    <property type="match status" value="1"/>
</dbReference>
<dbReference type="InterPro" id="IPR000731">
    <property type="entry name" value="SSD"/>
</dbReference>
<dbReference type="InterPro" id="IPR004869">
    <property type="entry name" value="MMPL_dom"/>
</dbReference>
<evidence type="ECO:0000256" key="6">
    <source>
        <dbReference type="SAM" id="Phobius"/>
    </source>
</evidence>
<proteinExistence type="predicted"/>
<dbReference type="InterPro" id="IPR050545">
    <property type="entry name" value="Mycobact_MmpL"/>
</dbReference>
<dbReference type="EMBL" id="UINC01056588">
    <property type="protein sequence ID" value="SVB76794.1"/>
    <property type="molecule type" value="Genomic_DNA"/>
</dbReference>
<evidence type="ECO:0000256" key="2">
    <source>
        <dbReference type="ARBA" id="ARBA00022475"/>
    </source>
</evidence>
<dbReference type="PANTHER" id="PTHR33406:SF13">
    <property type="entry name" value="MEMBRANE PROTEIN YDFJ"/>
    <property type="match status" value="1"/>
</dbReference>
<reference evidence="8" key="1">
    <citation type="submission" date="2018-05" db="EMBL/GenBank/DDBJ databases">
        <authorList>
            <person name="Lanie J.A."/>
            <person name="Ng W.-L."/>
            <person name="Kazmierczak K.M."/>
            <person name="Andrzejewski T.M."/>
            <person name="Davidsen T.M."/>
            <person name="Wayne K.J."/>
            <person name="Tettelin H."/>
            <person name="Glass J.I."/>
            <person name="Rusch D."/>
            <person name="Podicherti R."/>
            <person name="Tsui H.-C.T."/>
            <person name="Winkler M.E."/>
        </authorList>
    </citation>
    <scope>NUCLEOTIDE SEQUENCE</scope>
</reference>
<comment type="subcellular location">
    <subcellularLocation>
        <location evidence="1">Cell membrane</location>
        <topology evidence="1">Multi-pass membrane protein</topology>
    </subcellularLocation>
</comment>
<protein>
    <recommendedName>
        <fullName evidence="7">SSD domain-containing protein</fullName>
    </recommendedName>
</protein>
<keyword evidence="2" id="KW-1003">Cell membrane</keyword>
<name>A0A382GPP8_9ZZZZ</name>
<feature type="domain" description="SSD" evidence="7">
    <location>
        <begin position="278"/>
        <end position="400"/>
    </location>
</feature>
<keyword evidence="3 6" id="KW-0812">Transmembrane</keyword>
<evidence type="ECO:0000256" key="3">
    <source>
        <dbReference type="ARBA" id="ARBA00022692"/>
    </source>
</evidence>
<organism evidence="8">
    <name type="scientific">marine metagenome</name>
    <dbReference type="NCBI Taxonomy" id="408172"/>
    <lineage>
        <taxon>unclassified sequences</taxon>
        <taxon>metagenomes</taxon>
        <taxon>ecological metagenomes</taxon>
    </lineage>
</organism>
<feature type="transmembrane region" description="Helical" evidence="6">
    <location>
        <begin position="377"/>
        <end position="401"/>
    </location>
</feature>
<dbReference type="GO" id="GO:0005886">
    <property type="term" value="C:plasma membrane"/>
    <property type="evidence" value="ECO:0007669"/>
    <property type="project" value="UniProtKB-SubCell"/>
</dbReference>
<feature type="transmembrane region" description="Helical" evidence="6">
    <location>
        <begin position="275"/>
        <end position="292"/>
    </location>
</feature>
<evidence type="ECO:0000313" key="8">
    <source>
        <dbReference type="EMBL" id="SVB76794.1"/>
    </source>
</evidence>
<feature type="non-terminal residue" evidence="8">
    <location>
        <position position="447"/>
    </location>
</feature>
<dbReference type="PANTHER" id="PTHR33406">
    <property type="entry name" value="MEMBRANE PROTEIN MJ1562-RELATED"/>
    <property type="match status" value="1"/>
</dbReference>
<feature type="transmembrane region" description="Helical" evidence="6">
    <location>
        <begin position="347"/>
        <end position="365"/>
    </location>
</feature>
<sequence>MTTVRKRLENGFEVLALGLYRFRWLSVATIIALAAVLSSGVAKLELDTSNEAFLHKDDPTLERYSAFKEQFGRDDLIILSVRPDILFSHPTLAKLKALHEDLSENVPHLNDITSMINARSTHGEGDVLVVEDLLRSLPRTPEELSELKTRVLSNPLYINSLVDSSGSITTMIIELDAYSFPDEENALAGFDDKEGGLKSNELLSADQTLLAVNTVKDIVSQHQAADFQIETAGMGMVVEELKGALKYDMSLFLRLAVLSIGICLFLIFRRITGVILPLFIVALALLSTLGLMGHMGVPLTIPSVILPSFLLAVGVGAAVHVLTMFYRYLDRGHLHRDAIRDALGHSGLAIVMTSLTTAVGLSSFAGAELAPVAHLGIFASFGVLLSLLYTIILLPALLAIIPIKSRNAKEDAGEALFERLLDAVADFSTRHARVATVVTLLIVVVSV</sequence>
<evidence type="ECO:0000256" key="5">
    <source>
        <dbReference type="ARBA" id="ARBA00023136"/>
    </source>
</evidence>
<evidence type="ECO:0000256" key="1">
    <source>
        <dbReference type="ARBA" id="ARBA00004651"/>
    </source>
</evidence>
<accession>A0A382GPP8</accession>
<dbReference type="AlphaFoldDB" id="A0A382GPP8"/>
<feature type="transmembrane region" description="Helical" evidence="6">
    <location>
        <begin position="304"/>
        <end position="326"/>
    </location>
</feature>
<dbReference type="PROSITE" id="PS50156">
    <property type="entry name" value="SSD"/>
    <property type="match status" value="1"/>
</dbReference>
<evidence type="ECO:0000259" key="7">
    <source>
        <dbReference type="PROSITE" id="PS50156"/>
    </source>
</evidence>
<gene>
    <name evidence="8" type="ORF">METZ01_LOCUS229648</name>
</gene>
<feature type="transmembrane region" description="Helical" evidence="6">
    <location>
        <begin position="251"/>
        <end position="268"/>
    </location>
</feature>
<keyword evidence="4 6" id="KW-1133">Transmembrane helix</keyword>
<feature type="transmembrane region" description="Helical" evidence="6">
    <location>
        <begin position="21"/>
        <end position="42"/>
    </location>
</feature>
<keyword evidence="5 6" id="KW-0472">Membrane</keyword>
<evidence type="ECO:0000256" key="4">
    <source>
        <dbReference type="ARBA" id="ARBA00022989"/>
    </source>
</evidence>
<dbReference type="SUPFAM" id="SSF82866">
    <property type="entry name" value="Multidrug efflux transporter AcrB transmembrane domain"/>
    <property type="match status" value="1"/>
</dbReference>
<dbReference type="Gene3D" id="1.20.1640.10">
    <property type="entry name" value="Multidrug efflux transporter AcrB transmembrane domain"/>
    <property type="match status" value="1"/>
</dbReference>